<evidence type="ECO:0000256" key="3">
    <source>
        <dbReference type="SAM" id="Coils"/>
    </source>
</evidence>
<feature type="compositionally biased region" description="Polar residues" evidence="4">
    <location>
        <begin position="525"/>
        <end position="541"/>
    </location>
</feature>
<protein>
    <recommendedName>
        <fullName evidence="5">PH domain-containing protein</fullName>
    </recommendedName>
</protein>
<dbReference type="PANTHER" id="PTHR12187:SF11">
    <property type="entry name" value="PHOSPHATIDYLINOSITOL-3,4-BISPHOSPHATE 4-PHOSPHATASE"/>
    <property type="match status" value="1"/>
</dbReference>
<dbReference type="Gene3D" id="2.30.29.30">
    <property type="entry name" value="Pleckstrin-homology domain (PH domain)/Phosphotyrosine-binding domain (PTB)"/>
    <property type="match status" value="1"/>
</dbReference>
<sequence>MATPPADLPRTSGLSTTPRLSVTESGTWDDQYLPTHAGSRTMGLLMRRTLDNQKSKLTKYTPQERFSRAQVAFEGSLVKQGSFWRTWRKRWFILRSDRPLLCYYKSSVDLELLGEVMLDSETTIDVLAGTPGHFCIKTKSRRLVLSAHDDGGVPCMDRWIAAMHVSIRHSFSPIEQRGRMSSPLKSIDDCGNSTPAVHVDIKQIASTSPILIPRLKQSTTISDDDGSTPLHLVRRTNSLHTMSDTHDYSRSRTSSSKLLTALVATSWTNRNISKQDSHQTNTLCSLSLVHVLPPPCVHFAVSFGSEHDHTAAQGMLVVSLTALEVGATSASEISRTEVECTQSVRRLGDHRWVRDFHGVLALPVSMVEANVVVQFDVFGITCPASESLKMQAPLGAFTIATQDLVADSDDGTPLLLDLHPREYPTTSSLFLIVEQVPTPDALKMDHLYHFASQQYLVDATRSPRPAAFLSTRGQTQVHVTEEMGASRTALSVVVAFIKMLQQRNRLRKDAARAAMDEIESRDVTRSSMTSPMSAATPTTGDFTPVVGRPLSTVLHSETSSSRAKDTASSYAALKARVDDCDEREIKYIQAERRYAALRLMLLEGEEHGITSCLKRSTMKKDETMEFMPTNLVCHSMRASTVQQQGHDHRLWTVVTHGCSAAHLHGFKDGGLRKKAKVHEHRLDVVSCQLMAVVATAFLTSVHMALDADNRWASSASTYFSALAVASQVGYLVDIESLLSTMGNEKGMLEDMSEGVHWLNRHVYIHVTPYERATECDCSSIALDGDDVVMTFAMPERTFYALPLPLQTRRRVKVTTVLFTQGINEVQSVANTVGGTSLQNEINRESLTTLMEYIGRYMQHVSRDQVVEVDRLLAALHGAIDNQSNKKQVNILVESSELCRRLGAGRTTCCKSGKDRTAMSVTLEFSKILVEEMGVKQGMHLCQTISASSPGFTAMVGPVSQLSRSMGKAWLTNMLRAYDVPSLSQAAWGDVETERQLHLVIAQAQCHFQQGDNPAFVTALLNAVANDIWDSCTHDFVHTVAGYYRDLLTHLPTLLKEREAKLEGAHRTILRLEDAYEVLRKRTEALGRDKSGLQARVDAAEATVHDQHGTIVDMEGVLRDAVAAELMATATVKQLKLQYASSTLETATAFESSWVGRT</sequence>
<feature type="coiled-coil region" evidence="3">
    <location>
        <begin position="1054"/>
        <end position="1081"/>
    </location>
</feature>
<organism evidence="6 7">
    <name type="scientific">Aphanomyces astaci</name>
    <name type="common">Crayfish plague agent</name>
    <dbReference type="NCBI Taxonomy" id="112090"/>
    <lineage>
        <taxon>Eukaryota</taxon>
        <taxon>Sar</taxon>
        <taxon>Stramenopiles</taxon>
        <taxon>Oomycota</taxon>
        <taxon>Saprolegniomycetes</taxon>
        <taxon>Saprolegniales</taxon>
        <taxon>Verrucalvaceae</taxon>
        <taxon>Aphanomyces</taxon>
    </lineage>
</organism>
<reference evidence="6 7" key="1">
    <citation type="submission" date="2018-08" db="EMBL/GenBank/DDBJ databases">
        <title>Aphanomyces genome sequencing and annotation.</title>
        <authorList>
            <person name="Minardi D."/>
            <person name="Oidtmann B."/>
            <person name="Van Der Giezen M."/>
            <person name="Studholme D.J."/>
        </authorList>
    </citation>
    <scope>NUCLEOTIDE SEQUENCE [LARGE SCALE GENOMIC DNA]</scope>
    <source>
        <strain evidence="6 7">FDL457</strain>
    </source>
</reference>
<dbReference type="SUPFAM" id="SSF50729">
    <property type="entry name" value="PH domain-like"/>
    <property type="match status" value="1"/>
</dbReference>
<dbReference type="AlphaFoldDB" id="A0A418E8D1"/>
<accession>A0A418E8D1</accession>
<comment type="caution">
    <text evidence="6">The sequence shown here is derived from an EMBL/GenBank/DDBJ whole genome shotgun (WGS) entry which is preliminary data.</text>
</comment>
<dbReference type="PANTHER" id="PTHR12187">
    <property type="entry name" value="AGAP000124-PA"/>
    <property type="match status" value="1"/>
</dbReference>
<feature type="domain" description="PH" evidence="5">
    <location>
        <begin position="70"/>
        <end position="168"/>
    </location>
</feature>
<dbReference type="PROSITE" id="PS50003">
    <property type="entry name" value="PH_DOMAIN"/>
    <property type="match status" value="1"/>
</dbReference>
<evidence type="ECO:0000313" key="6">
    <source>
        <dbReference type="EMBL" id="RHZ08216.1"/>
    </source>
</evidence>
<proteinExistence type="predicted"/>
<dbReference type="Proteomes" id="UP000286510">
    <property type="component" value="Unassembled WGS sequence"/>
</dbReference>
<feature type="region of interest" description="Disordered" evidence="4">
    <location>
        <begin position="1"/>
        <end position="22"/>
    </location>
</feature>
<dbReference type="GO" id="GO:0016316">
    <property type="term" value="F:phosphatidylinositol-3,4-bisphosphate 4-phosphatase activity"/>
    <property type="evidence" value="ECO:0007669"/>
    <property type="project" value="InterPro"/>
</dbReference>
<gene>
    <name evidence="6" type="ORF">DYB26_000981</name>
</gene>
<dbReference type="SMART" id="SM00233">
    <property type="entry name" value="PH"/>
    <property type="match status" value="1"/>
</dbReference>
<evidence type="ECO:0000259" key="5">
    <source>
        <dbReference type="PROSITE" id="PS50003"/>
    </source>
</evidence>
<evidence type="ECO:0000313" key="7">
    <source>
        <dbReference type="Proteomes" id="UP000286510"/>
    </source>
</evidence>
<evidence type="ECO:0000256" key="1">
    <source>
        <dbReference type="ARBA" id="ARBA00022801"/>
    </source>
</evidence>
<dbReference type="GO" id="GO:0005737">
    <property type="term" value="C:cytoplasm"/>
    <property type="evidence" value="ECO:0007669"/>
    <property type="project" value="TreeGrafter"/>
</dbReference>
<keyword evidence="3" id="KW-0175">Coiled coil</keyword>
<feature type="region of interest" description="Disordered" evidence="4">
    <location>
        <begin position="521"/>
        <end position="542"/>
    </location>
</feature>
<dbReference type="Pfam" id="PF00169">
    <property type="entry name" value="PH"/>
    <property type="match status" value="1"/>
</dbReference>
<dbReference type="InterPro" id="IPR001849">
    <property type="entry name" value="PH_domain"/>
</dbReference>
<keyword evidence="1" id="KW-0378">Hydrolase</keyword>
<dbReference type="InterPro" id="IPR011993">
    <property type="entry name" value="PH-like_dom_sf"/>
</dbReference>
<feature type="compositionally biased region" description="Polar residues" evidence="4">
    <location>
        <begin position="12"/>
        <end position="22"/>
    </location>
</feature>
<dbReference type="EMBL" id="QUTF01015916">
    <property type="protein sequence ID" value="RHZ08216.1"/>
    <property type="molecule type" value="Genomic_DNA"/>
</dbReference>
<evidence type="ECO:0000256" key="2">
    <source>
        <dbReference type="ARBA" id="ARBA00023098"/>
    </source>
</evidence>
<evidence type="ECO:0000256" key="4">
    <source>
        <dbReference type="SAM" id="MobiDB-lite"/>
    </source>
</evidence>
<name>A0A418E8D1_APHAT</name>
<dbReference type="VEuPathDB" id="FungiDB:H257_00262"/>
<dbReference type="InterPro" id="IPR039034">
    <property type="entry name" value="INPP4"/>
</dbReference>
<keyword evidence="2" id="KW-0443">Lipid metabolism</keyword>
<dbReference type="VEuPathDB" id="FungiDB:H257_00263"/>